<reference evidence="1 2" key="1">
    <citation type="submission" date="2015-07" db="EMBL/GenBank/DDBJ databases">
        <title>The genome of Dufourea novaeangliae.</title>
        <authorList>
            <person name="Pan H."/>
            <person name="Kapheim K."/>
        </authorList>
    </citation>
    <scope>NUCLEOTIDE SEQUENCE [LARGE SCALE GENOMIC DNA]</scope>
    <source>
        <strain evidence="1">0120121106</strain>
        <tissue evidence="1">Whole body</tissue>
    </source>
</reference>
<dbReference type="Proteomes" id="UP000076502">
    <property type="component" value="Unassembled WGS sequence"/>
</dbReference>
<sequence length="55" mass="6336">MSVDLRIILVRICTLNLVKHAASLCYEIVYITRIRQDISVNGHLTSMMAELKLYI</sequence>
<name>A0A154P019_DUFNO</name>
<evidence type="ECO:0000313" key="2">
    <source>
        <dbReference type="Proteomes" id="UP000076502"/>
    </source>
</evidence>
<organism evidence="1 2">
    <name type="scientific">Dufourea novaeangliae</name>
    <name type="common">Sweat bee</name>
    <dbReference type="NCBI Taxonomy" id="178035"/>
    <lineage>
        <taxon>Eukaryota</taxon>
        <taxon>Metazoa</taxon>
        <taxon>Ecdysozoa</taxon>
        <taxon>Arthropoda</taxon>
        <taxon>Hexapoda</taxon>
        <taxon>Insecta</taxon>
        <taxon>Pterygota</taxon>
        <taxon>Neoptera</taxon>
        <taxon>Endopterygota</taxon>
        <taxon>Hymenoptera</taxon>
        <taxon>Apocrita</taxon>
        <taxon>Aculeata</taxon>
        <taxon>Apoidea</taxon>
        <taxon>Anthophila</taxon>
        <taxon>Halictidae</taxon>
        <taxon>Rophitinae</taxon>
        <taxon>Dufourea</taxon>
    </lineage>
</organism>
<protein>
    <submittedName>
        <fullName evidence="1">Uncharacterized protein</fullName>
    </submittedName>
</protein>
<evidence type="ECO:0000313" key="1">
    <source>
        <dbReference type="EMBL" id="KZC05265.1"/>
    </source>
</evidence>
<accession>A0A154P019</accession>
<gene>
    <name evidence="1" type="ORF">WN55_05783</name>
</gene>
<dbReference type="EMBL" id="KQ434787">
    <property type="protein sequence ID" value="KZC05265.1"/>
    <property type="molecule type" value="Genomic_DNA"/>
</dbReference>
<keyword evidence="2" id="KW-1185">Reference proteome</keyword>
<dbReference type="AlphaFoldDB" id="A0A154P019"/>
<proteinExistence type="predicted"/>